<dbReference type="Pfam" id="PF08269">
    <property type="entry name" value="dCache_2"/>
    <property type="match status" value="1"/>
</dbReference>
<proteinExistence type="predicted"/>
<dbReference type="Proteomes" id="UP001524383">
    <property type="component" value="Unassembled WGS sequence"/>
</dbReference>
<dbReference type="Gene3D" id="3.40.190.10">
    <property type="entry name" value="Periplasmic binding protein-like II"/>
    <property type="match status" value="2"/>
</dbReference>
<dbReference type="InterPro" id="IPR001638">
    <property type="entry name" value="Solute-binding_3/MltF_N"/>
</dbReference>
<organism evidence="3 4">
    <name type="scientific">Methanocalculus taiwanensis</name>
    <dbReference type="NCBI Taxonomy" id="106207"/>
    <lineage>
        <taxon>Archaea</taxon>
        <taxon>Methanobacteriati</taxon>
        <taxon>Methanobacteriota</taxon>
        <taxon>Stenosarchaea group</taxon>
        <taxon>Methanomicrobia</taxon>
        <taxon>Methanomicrobiales</taxon>
        <taxon>Methanocalculaceae</taxon>
        <taxon>Methanocalculus</taxon>
    </lineage>
</organism>
<dbReference type="Gene3D" id="3.30.450.20">
    <property type="entry name" value="PAS domain"/>
    <property type="match status" value="1"/>
</dbReference>
<accession>A0ABD4TK30</accession>
<dbReference type="RefSeq" id="WP_255332042.1">
    <property type="nucleotide sequence ID" value="NZ_VOTZ01000005.1"/>
</dbReference>
<dbReference type="PANTHER" id="PTHR38834:SF3">
    <property type="entry name" value="SOLUTE-BINDING PROTEIN FAMILY 3_N-TERMINAL DOMAIN-CONTAINING PROTEIN"/>
    <property type="match status" value="1"/>
</dbReference>
<feature type="domain" description="Double Cache" evidence="2">
    <location>
        <begin position="277"/>
        <end position="367"/>
    </location>
</feature>
<protein>
    <submittedName>
        <fullName evidence="3">Transporter substrate-binding domain-containing protein</fullName>
    </submittedName>
</protein>
<dbReference type="SUPFAM" id="SSF53850">
    <property type="entry name" value="Periplasmic binding protein-like II"/>
    <property type="match status" value="1"/>
</dbReference>
<dbReference type="EMBL" id="VOTZ01000005">
    <property type="protein sequence ID" value="MCQ1538109.1"/>
    <property type="molecule type" value="Genomic_DNA"/>
</dbReference>
<evidence type="ECO:0000259" key="1">
    <source>
        <dbReference type="Pfam" id="PF00497"/>
    </source>
</evidence>
<evidence type="ECO:0000313" key="4">
    <source>
        <dbReference type="Proteomes" id="UP001524383"/>
    </source>
</evidence>
<dbReference type="InterPro" id="IPR004010">
    <property type="entry name" value="Double_Cache_2"/>
</dbReference>
<evidence type="ECO:0000313" key="3">
    <source>
        <dbReference type="EMBL" id="MCQ1538109.1"/>
    </source>
</evidence>
<keyword evidence="4" id="KW-1185">Reference proteome</keyword>
<evidence type="ECO:0000259" key="2">
    <source>
        <dbReference type="Pfam" id="PF08269"/>
    </source>
</evidence>
<dbReference type="PANTHER" id="PTHR38834">
    <property type="entry name" value="PERIPLASMIC SUBSTRATE BINDING PROTEIN FAMILY 3"/>
    <property type="match status" value="1"/>
</dbReference>
<reference evidence="3 4" key="1">
    <citation type="submission" date="2019-08" db="EMBL/GenBank/DDBJ databases">
        <authorList>
            <person name="Chen S.-C."/>
            <person name="Lai M.-C."/>
            <person name="You Y.-T."/>
        </authorList>
    </citation>
    <scope>NUCLEOTIDE SEQUENCE [LARGE SCALE GENOMIC DNA]</scope>
    <source>
        <strain evidence="3 4">P2F9704a</strain>
    </source>
</reference>
<dbReference type="Pfam" id="PF00497">
    <property type="entry name" value="SBP_bac_3"/>
    <property type="match status" value="1"/>
</dbReference>
<name>A0ABD4TK30_9EURY</name>
<comment type="caution">
    <text evidence="3">The sequence shown here is derived from an EMBL/GenBank/DDBJ whole genome shotgun (WGS) entry which is preliminary data.</text>
</comment>
<dbReference type="AlphaFoldDB" id="A0ABD4TK30"/>
<gene>
    <name evidence="3" type="ORF">FTO68_03765</name>
</gene>
<sequence length="370" mass="41537">MTENYPPFNYLEDGVAKGISVDLLYAAYEEMKDPIRSDQIEVRLWAYAYDKALSEKNTVIFGTIRLPEREDDFKWAGPIISEQKVIFAVQGETRTISAPEDLNNYQIGVIQGDAAYEQLLAIGVNPDNIYPTGDVEGLILMTQEGIIDFWCYGELAGRHFIQEITGSTDSYKAIYTLNSHDLYYAFNKETPDTVVDAFQAALDTVRYAPDETGVTEYQRILYRYAGVSSIQDPPVTTEEVTELVEFTAGEIERDTPGTITRINAGEHPFWDSENRALYVFVYDTGLTIVAEADNPLLIGVNRKGKTDIAGTPYRDQIQQIALTDGSGWVDYIWMIPEKTGIYQKSAYFRLVEGSDGNQYIVVSGLYTPGL</sequence>
<feature type="domain" description="Solute-binding protein family 3/N-terminal" evidence="1">
    <location>
        <begin position="2"/>
        <end position="206"/>
    </location>
</feature>